<comment type="caution">
    <text evidence="2">The sequence shown here is derived from an EMBL/GenBank/DDBJ whole genome shotgun (WGS) entry which is preliminary data.</text>
</comment>
<evidence type="ECO:0000313" key="2">
    <source>
        <dbReference type="EMBL" id="KAF9423404.1"/>
    </source>
</evidence>
<gene>
    <name evidence="2" type="ORF">HW555_001213</name>
</gene>
<dbReference type="EMBL" id="JACKWZ010000009">
    <property type="protein sequence ID" value="KAF9423404.1"/>
    <property type="molecule type" value="Genomic_DNA"/>
</dbReference>
<sequence length="187" mass="20567">MSGRFCTVAVAANNRVMWHCAVIVRSSWAPGWFSACGCRGGALASPRGSISALLRARAFALVSPRAISAYRARPASESGRVGAQYERAAARPGTPLRLAGVFADGSKAKAPKYAQLIDPQGNVLKMNKFIDTERLITEVRLREPLWNISHVLYKDRDAKLKAWQEVCEALFPNFDEMTLTEQKDIGK</sequence>
<feature type="domain" description="MADF" evidence="1">
    <location>
        <begin position="135"/>
        <end position="171"/>
    </location>
</feature>
<reference evidence="2" key="1">
    <citation type="submission" date="2020-08" db="EMBL/GenBank/DDBJ databases">
        <title>Spodoptera exigua strain:BAW_Kor-Di-RS1 Genome sequencing and assembly.</title>
        <authorList>
            <person name="Kim J."/>
            <person name="Nam H.Y."/>
            <person name="Kwon M."/>
            <person name="Choi J.H."/>
            <person name="Cho S.R."/>
            <person name="Kim G.-H."/>
        </authorList>
    </citation>
    <scope>NUCLEOTIDE SEQUENCE</scope>
    <source>
        <strain evidence="2">BAW_Kor-Di-RS1</strain>
        <tissue evidence="2">Whole-body</tissue>
    </source>
</reference>
<dbReference type="Proteomes" id="UP000648187">
    <property type="component" value="Unassembled WGS sequence"/>
</dbReference>
<evidence type="ECO:0000313" key="3">
    <source>
        <dbReference type="Proteomes" id="UP000648187"/>
    </source>
</evidence>
<protein>
    <recommendedName>
        <fullName evidence="1">MADF domain-containing protein</fullName>
    </recommendedName>
</protein>
<proteinExistence type="predicted"/>
<name>A0A835LAN1_SPOEX</name>
<keyword evidence="3" id="KW-1185">Reference proteome</keyword>
<dbReference type="Pfam" id="PF10545">
    <property type="entry name" value="MADF_DNA_bdg"/>
    <property type="match status" value="1"/>
</dbReference>
<accession>A0A835LAN1</accession>
<dbReference type="InterPro" id="IPR006578">
    <property type="entry name" value="MADF-dom"/>
</dbReference>
<dbReference type="AlphaFoldDB" id="A0A835LAN1"/>
<evidence type="ECO:0000259" key="1">
    <source>
        <dbReference type="Pfam" id="PF10545"/>
    </source>
</evidence>
<organism evidence="2 3">
    <name type="scientific">Spodoptera exigua</name>
    <name type="common">Beet armyworm</name>
    <name type="synonym">Noctua fulgens</name>
    <dbReference type="NCBI Taxonomy" id="7107"/>
    <lineage>
        <taxon>Eukaryota</taxon>
        <taxon>Metazoa</taxon>
        <taxon>Ecdysozoa</taxon>
        <taxon>Arthropoda</taxon>
        <taxon>Hexapoda</taxon>
        <taxon>Insecta</taxon>
        <taxon>Pterygota</taxon>
        <taxon>Neoptera</taxon>
        <taxon>Endopterygota</taxon>
        <taxon>Lepidoptera</taxon>
        <taxon>Glossata</taxon>
        <taxon>Ditrysia</taxon>
        <taxon>Noctuoidea</taxon>
        <taxon>Noctuidae</taxon>
        <taxon>Amphipyrinae</taxon>
        <taxon>Spodoptera</taxon>
    </lineage>
</organism>